<reference evidence="1" key="1">
    <citation type="submission" date="2021-02" db="EMBL/GenBank/DDBJ databases">
        <authorList>
            <person name="Nowell W R."/>
        </authorList>
    </citation>
    <scope>NUCLEOTIDE SEQUENCE</scope>
</reference>
<evidence type="ECO:0000313" key="1">
    <source>
        <dbReference type="EMBL" id="CAF4286107.1"/>
    </source>
</evidence>
<gene>
    <name evidence="1" type="ORF">OKA104_LOCUS45450</name>
</gene>
<dbReference type="PANTHER" id="PTHR32046:SF12">
    <property type="entry name" value="AIG1-TYPE G DOMAIN-CONTAINING PROTEIN"/>
    <property type="match status" value="1"/>
</dbReference>
<dbReference type="Proteomes" id="UP000663881">
    <property type="component" value="Unassembled WGS sequence"/>
</dbReference>
<dbReference type="EMBL" id="CAJOAY010015110">
    <property type="protein sequence ID" value="CAF4286107.1"/>
    <property type="molecule type" value="Genomic_DNA"/>
</dbReference>
<sequence>MSHLNSVGPLDDHRTSFNNIPKILLIGETGVGKSTFINYLCNYFNNGSLNNLKIAVPCKYHPYSTENYSHSESNLYDVTQSKTSDCTQYIFTDSTTNKQYLFLDTPGLSDTRGTEQNENNINKMIDAITGLGNLTSVIILINGSMNRLTNHLRTIITCLNRTIPDIILENVIVILTNVKKT</sequence>
<dbReference type="InterPro" id="IPR025662">
    <property type="entry name" value="Sigma_54_int_dom_ATP-bd_1"/>
</dbReference>
<dbReference type="SUPFAM" id="SSF52540">
    <property type="entry name" value="P-loop containing nucleoside triphosphate hydrolases"/>
    <property type="match status" value="1"/>
</dbReference>
<proteinExistence type="predicted"/>
<dbReference type="AlphaFoldDB" id="A0A820GY31"/>
<dbReference type="PROSITE" id="PS00675">
    <property type="entry name" value="SIGMA54_INTERACT_1"/>
    <property type="match status" value="1"/>
</dbReference>
<evidence type="ECO:0000313" key="2">
    <source>
        <dbReference type="Proteomes" id="UP000663881"/>
    </source>
</evidence>
<evidence type="ECO:0008006" key="3">
    <source>
        <dbReference type="Google" id="ProtNLM"/>
    </source>
</evidence>
<comment type="caution">
    <text evidence="1">The sequence shown here is derived from an EMBL/GenBank/DDBJ whole genome shotgun (WGS) entry which is preliminary data.</text>
</comment>
<organism evidence="1 2">
    <name type="scientific">Adineta steineri</name>
    <dbReference type="NCBI Taxonomy" id="433720"/>
    <lineage>
        <taxon>Eukaryota</taxon>
        <taxon>Metazoa</taxon>
        <taxon>Spiralia</taxon>
        <taxon>Gnathifera</taxon>
        <taxon>Rotifera</taxon>
        <taxon>Eurotatoria</taxon>
        <taxon>Bdelloidea</taxon>
        <taxon>Adinetida</taxon>
        <taxon>Adinetidae</taxon>
        <taxon>Adineta</taxon>
    </lineage>
</organism>
<protein>
    <recommendedName>
        <fullName evidence="3">G domain-containing protein</fullName>
    </recommendedName>
</protein>
<dbReference type="Gene3D" id="3.40.50.300">
    <property type="entry name" value="P-loop containing nucleotide triphosphate hydrolases"/>
    <property type="match status" value="1"/>
</dbReference>
<dbReference type="PANTHER" id="PTHR32046">
    <property type="entry name" value="G DOMAIN-CONTAINING PROTEIN"/>
    <property type="match status" value="1"/>
</dbReference>
<name>A0A820GY31_9BILA</name>
<dbReference type="InterPro" id="IPR027417">
    <property type="entry name" value="P-loop_NTPase"/>
</dbReference>
<accession>A0A820GY31</accession>
<dbReference type="CDD" id="cd00882">
    <property type="entry name" value="Ras_like_GTPase"/>
    <property type="match status" value="1"/>
</dbReference>